<organism evidence="1 2">
    <name type="scientific">Caldibacillus debilis</name>
    <dbReference type="NCBI Taxonomy" id="301148"/>
    <lineage>
        <taxon>Bacteria</taxon>
        <taxon>Bacillati</taxon>
        <taxon>Bacillota</taxon>
        <taxon>Bacilli</taxon>
        <taxon>Bacillales</taxon>
        <taxon>Bacillaceae</taxon>
        <taxon>Caldibacillus</taxon>
    </lineage>
</organism>
<protein>
    <submittedName>
        <fullName evidence="1">Uncharacterized protein</fullName>
    </submittedName>
</protein>
<evidence type="ECO:0000313" key="1">
    <source>
        <dbReference type="EMBL" id="KYD10389.1"/>
    </source>
</evidence>
<name>A0A150LEF4_9BACI</name>
<evidence type="ECO:0000313" key="2">
    <source>
        <dbReference type="Proteomes" id="UP000075683"/>
    </source>
</evidence>
<reference evidence="1 2" key="1">
    <citation type="submission" date="2016-01" db="EMBL/GenBank/DDBJ databases">
        <title>Draft Genome Sequences of Seven Thermophilic Sporeformers Isolated from Foods.</title>
        <authorList>
            <person name="Berendsen E.M."/>
            <person name="Wells-Bennik M.H."/>
            <person name="Krawcyk A.O."/>
            <person name="De Jong A."/>
            <person name="Holsappel S."/>
            <person name="Eijlander R.T."/>
            <person name="Kuipers O.P."/>
        </authorList>
    </citation>
    <scope>NUCLEOTIDE SEQUENCE [LARGE SCALE GENOMIC DNA]</scope>
    <source>
        <strain evidence="1 2">B4135</strain>
    </source>
</reference>
<dbReference type="AlphaFoldDB" id="A0A150LEF4"/>
<accession>A0A150LEF4</accession>
<comment type="caution">
    <text evidence="1">The sequence shown here is derived from an EMBL/GenBank/DDBJ whole genome shotgun (WGS) entry which is preliminary data.</text>
</comment>
<dbReference type="Proteomes" id="UP000075683">
    <property type="component" value="Unassembled WGS sequence"/>
</dbReference>
<dbReference type="STRING" id="301148.B4135_3564"/>
<proteinExistence type="predicted"/>
<dbReference type="EMBL" id="LQYT01000119">
    <property type="protein sequence ID" value="KYD10389.1"/>
    <property type="molecule type" value="Genomic_DNA"/>
</dbReference>
<sequence>MGFGWRSKTVRTSGYEFGCGEGRPKRSQGDLLFRFRNITSSCPCGLGRSKGDGSG</sequence>
<gene>
    <name evidence="1" type="ORF">B4135_3564</name>
</gene>